<evidence type="ECO:0000313" key="6">
    <source>
        <dbReference type="EMBL" id="MBA4632465.1"/>
    </source>
</evidence>
<dbReference type="EC" id="4.2.3.25" evidence="6"/>
<evidence type="ECO:0000256" key="1">
    <source>
        <dbReference type="ARBA" id="ARBA00001946"/>
    </source>
</evidence>
<feature type="domain" description="Terpene synthase metal-binding" evidence="5">
    <location>
        <begin position="1"/>
        <end position="84"/>
    </location>
</feature>
<proteinExistence type="predicted"/>
<dbReference type="InterPro" id="IPR050148">
    <property type="entry name" value="Terpene_synthase-like"/>
</dbReference>
<dbReference type="GO" id="GO:0010333">
    <property type="term" value="F:terpene synthase activity"/>
    <property type="evidence" value="ECO:0007669"/>
    <property type="project" value="InterPro"/>
</dbReference>
<dbReference type="GO" id="GO:0016114">
    <property type="term" value="P:terpenoid biosynthetic process"/>
    <property type="evidence" value="ECO:0007669"/>
    <property type="project" value="InterPro"/>
</dbReference>
<keyword evidence="3" id="KW-0460">Magnesium</keyword>
<evidence type="ECO:0000256" key="3">
    <source>
        <dbReference type="ARBA" id="ARBA00022842"/>
    </source>
</evidence>
<sequence length="141" mass="16217">MHAFFLLGRGINKTSVDALNDIPSIVCSAASIVRLWNDVGTDKDVNREGNKDASYIDCYMKEHKMSSSESARKHVHEIISNAWKHLNEELLCRKSPFSLDFKVACLNFARMASIMYSFDENHHLRDLQKHLNFSLEQTLCR</sequence>
<dbReference type="PANTHER" id="PTHR31225:SF0">
    <property type="entry name" value="S-(+)-LINALOOL SYNTHASE, CHLOROPLASTIC"/>
    <property type="match status" value="1"/>
</dbReference>
<dbReference type="InterPro" id="IPR005630">
    <property type="entry name" value="Terpene_synthase_metal-bd"/>
</dbReference>
<evidence type="ECO:0000259" key="5">
    <source>
        <dbReference type="Pfam" id="PF03936"/>
    </source>
</evidence>
<comment type="cofactor">
    <cofactor evidence="1">
        <name>Mg(2+)</name>
        <dbReference type="ChEBI" id="CHEBI:18420"/>
    </cofactor>
</comment>
<dbReference type="Pfam" id="PF03936">
    <property type="entry name" value="Terpene_synth_C"/>
    <property type="match status" value="1"/>
</dbReference>
<keyword evidence="4 6" id="KW-0456">Lyase</keyword>
<dbReference type="EMBL" id="GISG01082789">
    <property type="protein sequence ID" value="MBA4632465.1"/>
    <property type="molecule type" value="Transcribed_RNA"/>
</dbReference>
<reference evidence="6" key="1">
    <citation type="journal article" date="2013" name="J. Plant Res.">
        <title>Effect of fungi and light on seed germination of three Opuntia species from semiarid lands of central Mexico.</title>
        <authorList>
            <person name="Delgado-Sanchez P."/>
            <person name="Jimenez-Bremont J.F."/>
            <person name="Guerrero-Gonzalez Mde L."/>
            <person name="Flores J."/>
        </authorList>
    </citation>
    <scope>NUCLEOTIDE SEQUENCE</scope>
    <source>
        <tissue evidence="6">Cladode</tissue>
    </source>
</reference>
<evidence type="ECO:0000256" key="2">
    <source>
        <dbReference type="ARBA" id="ARBA00022723"/>
    </source>
</evidence>
<accession>A0A7C9D6X3</accession>
<reference evidence="6" key="2">
    <citation type="submission" date="2020-07" db="EMBL/GenBank/DDBJ databases">
        <authorList>
            <person name="Vera ALvarez R."/>
            <person name="Arias-Moreno D.M."/>
            <person name="Jimenez-Jacinto V."/>
            <person name="Jimenez-Bremont J.F."/>
            <person name="Swaminathan K."/>
            <person name="Moose S.P."/>
            <person name="Guerrero-Gonzalez M.L."/>
            <person name="Marino-Ramirez L."/>
            <person name="Landsman D."/>
            <person name="Rodriguez-Kessler M."/>
            <person name="Delgado-Sanchez P."/>
        </authorList>
    </citation>
    <scope>NUCLEOTIDE SEQUENCE</scope>
    <source>
        <tissue evidence="6">Cladode</tissue>
    </source>
</reference>
<keyword evidence="2" id="KW-0479">Metal-binding</keyword>
<evidence type="ECO:0000256" key="4">
    <source>
        <dbReference type="ARBA" id="ARBA00023239"/>
    </source>
</evidence>
<dbReference type="AlphaFoldDB" id="A0A7C9D6X3"/>
<name>A0A7C9D6X3_OPUST</name>
<dbReference type="Gene3D" id="1.10.600.10">
    <property type="entry name" value="Farnesyl Diphosphate Synthase"/>
    <property type="match status" value="1"/>
</dbReference>
<dbReference type="GO" id="GO:0034007">
    <property type="term" value="F:S-linalool synthase activity"/>
    <property type="evidence" value="ECO:0007669"/>
    <property type="project" value="UniProtKB-EC"/>
</dbReference>
<dbReference type="PANTHER" id="PTHR31225">
    <property type="entry name" value="OS04G0344100 PROTEIN-RELATED"/>
    <property type="match status" value="1"/>
</dbReference>
<dbReference type="InterPro" id="IPR008949">
    <property type="entry name" value="Isoprenoid_synthase_dom_sf"/>
</dbReference>
<dbReference type="SUPFAM" id="SSF48576">
    <property type="entry name" value="Terpenoid synthases"/>
    <property type="match status" value="1"/>
</dbReference>
<protein>
    <submittedName>
        <fullName evidence="6">S-linalool synthase</fullName>
        <ecNumber evidence="6">4.2.3.25</ecNumber>
    </submittedName>
</protein>
<dbReference type="GO" id="GO:0000287">
    <property type="term" value="F:magnesium ion binding"/>
    <property type="evidence" value="ECO:0007669"/>
    <property type="project" value="InterPro"/>
</dbReference>
<organism evidence="6">
    <name type="scientific">Opuntia streptacantha</name>
    <name type="common">Prickly pear cactus</name>
    <name type="synonym">Opuntia cardona</name>
    <dbReference type="NCBI Taxonomy" id="393608"/>
    <lineage>
        <taxon>Eukaryota</taxon>
        <taxon>Viridiplantae</taxon>
        <taxon>Streptophyta</taxon>
        <taxon>Embryophyta</taxon>
        <taxon>Tracheophyta</taxon>
        <taxon>Spermatophyta</taxon>
        <taxon>Magnoliopsida</taxon>
        <taxon>eudicotyledons</taxon>
        <taxon>Gunneridae</taxon>
        <taxon>Pentapetalae</taxon>
        <taxon>Caryophyllales</taxon>
        <taxon>Cactineae</taxon>
        <taxon>Cactaceae</taxon>
        <taxon>Opuntioideae</taxon>
        <taxon>Opuntia</taxon>
    </lineage>
</organism>